<evidence type="ECO:0000256" key="2">
    <source>
        <dbReference type="ARBA" id="ARBA00022729"/>
    </source>
</evidence>
<accession>Q020Q3</accession>
<dbReference type="STRING" id="234267.Acid_3619"/>
<comment type="similarity">
    <text evidence="1">Belongs to the thioredoxin family. DsbA subfamily.</text>
</comment>
<dbReference type="EMBL" id="CP000473">
    <property type="protein sequence ID" value="ABJ84591.1"/>
    <property type="molecule type" value="Genomic_DNA"/>
</dbReference>
<dbReference type="PANTHER" id="PTHR13887:SF14">
    <property type="entry name" value="DISULFIDE BOND FORMATION PROTEIN D"/>
    <property type="match status" value="1"/>
</dbReference>
<dbReference type="Pfam" id="PF13462">
    <property type="entry name" value="Thioredoxin_4"/>
    <property type="match status" value="1"/>
</dbReference>
<evidence type="ECO:0000256" key="3">
    <source>
        <dbReference type="ARBA" id="ARBA00023002"/>
    </source>
</evidence>
<organism evidence="7">
    <name type="scientific">Solibacter usitatus (strain Ellin6076)</name>
    <dbReference type="NCBI Taxonomy" id="234267"/>
    <lineage>
        <taxon>Bacteria</taxon>
        <taxon>Pseudomonadati</taxon>
        <taxon>Acidobacteriota</taxon>
        <taxon>Terriglobia</taxon>
        <taxon>Bryobacterales</taxon>
        <taxon>Solibacteraceae</taxon>
        <taxon>Candidatus Solibacter</taxon>
    </lineage>
</organism>
<dbReference type="KEGG" id="sus:Acid_3619"/>
<dbReference type="InterPro" id="IPR036249">
    <property type="entry name" value="Thioredoxin-like_sf"/>
</dbReference>
<dbReference type="InterPro" id="IPR012336">
    <property type="entry name" value="Thioredoxin-like_fold"/>
</dbReference>
<evidence type="ECO:0000259" key="6">
    <source>
        <dbReference type="PROSITE" id="PS51352"/>
    </source>
</evidence>
<protein>
    <submittedName>
        <fullName evidence="7">DSBA oxidoreductase</fullName>
    </submittedName>
</protein>
<dbReference type="eggNOG" id="COG1651">
    <property type="taxonomic scope" value="Bacteria"/>
</dbReference>
<evidence type="ECO:0000256" key="4">
    <source>
        <dbReference type="ARBA" id="ARBA00023157"/>
    </source>
</evidence>
<dbReference type="AlphaFoldDB" id="Q020Q3"/>
<dbReference type="OrthoDB" id="117402at2"/>
<sequence length="293" mass="31417" precursor="true">MRVASWKWVVGIVLGSAAILLAQEWQSVANLAGVDFAGLSAAKKNTALHALRNYDCTCGCGMKVAECRVKDPSCSYSRALSGTLVDAIRKGKTEAAAVEEAKASKHGHVAEAKLLDDPVAIPTLGSPMIGPANARIVLVEFSDFQCPYCVKAVAKINAILQAYPNDVRLIFKQFPLETHPQASISAAAALAAHNQGKFWAMHDTLFANRTQLSRQNILGWAAKLGLDMKRFTADLDSDAIKKAVIKDTQDGDKAGVEGTPTVFIDGQRYNGELALDAVKPVIDGELKRLSAKK</sequence>
<feature type="domain" description="Thioredoxin" evidence="6">
    <location>
        <begin position="89"/>
        <end position="287"/>
    </location>
</feature>
<dbReference type="GO" id="GO:0016491">
    <property type="term" value="F:oxidoreductase activity"/>
    <property type="evidence" value="ECO:0007669"/>
    <property type="project" value="UniProtKB-KW"/>
</dbReference>
<evidence type="ECO:0000256" key="5">
    <source>
        <dbReference type="ARBA" id="ARBA00023284"/>
    </source>
</evidence>
<name>Q020Q3_SOLUE</name>
<dbReference type="InParanoid" id="Q020Q3"/>
<reference evidence="7" key="1">
    <citation type="submission" date="2006-10" db="EMBL/GenBank/DDBJ databases">
        <title>Complete sequence of Solibacter usitatus Ellin6076.</title>
        <authorList>
            <consortium name="US DOE Joint Genome Institute"/>
            <person name="Copeland A."/>
            <person name="Lucas S."/>
            <person name="Lapidus A."/>
            <person name="Barry K."/>
            <person name="Detter J.C."/>
            <person name="Glavina del Rio T."/>
            <person name="Hammon N."/>
            <person name="Israni S."/>
            <person name="Dalin E."/>
            <person name="Tice H."/>
            <person name="Pitluck S."/>
            <person name="Thompson L.S."/>
            <person name="Brettin T."/>
            <person name="Bruce D."/>
            <person name="Han C."/>
            <person name="Tapia R."/>
            <person name="Gilna P."/>
            <person name="Schmutz J."/>
            <person name="Larimer F."/>
            <person name="Land M."/>
            <person name="Hauser L."/>
            <person name="Kyrpides N."/>
            <person name="Mikhailova N."/>
            <person name="Janssen P.H."/>
            <person name="Kuske C.R."/>
            <person name="Richardson P."/>
        </authorList>
    </citation>
    <scope>NUCLEOTIDE SEQUENCE</scope>
    <source>
        <strain evidence="7">Ellin6076</strain>
    </source>
</reference>
<dbReference type="Gene3D" id="3.40.30.10">
    <property type="entry name" value="Glutaredoxin"/>
    <property type="match status" value="1"/>
</dbReference>
<keyword evidence="5" id="KW-0676">Redox-active center</keyword>
<dbReference type="InterPro" id="IPR013766">
    <property type="entry name" value="Thioredoxin_domain"/>
</dbReference>
<keyword evidence="3" id="KW-0560">Oxidoreductase</keyword>
<dbReference type="SUPFAM" id="SSF52833">
    <property type="entry name" value="Thioredoxin-like"/>
    <property type="match status" value="1"/>
</dbReference>
<dbReference type="PROSITE" id="PS51352">
    <property type="entry name" value="THIOREDOXIN_2"/>
    <property type="match status" value="1"/>
</dbReference>
<evidence type="ECO:0000313" key="7">
    <source>
        <dbReference type="EMBL" id="ABJ84591.1"/>
    </source>
</evidence>
<dbReference type="HOGENOM" id="CLU_949635_0_0_0"/>
<evidence type="ECO:0000256" key="1">
    <source>
        <dbReference type="ARBA" id="ARBA00005791"/>
    </source>
</evidence>
<gene>
    <name evidence="7" type="ordered locus">Acid_3619</name>
</gene>
<proteinExistence type="inferred from homology"/>
<keyword evidence="2" id="KW-0732">Signal</keyword>
<keyword evidence="4" id="KW-1015">Disulfide bond</keyword>
<dbReference type="PANTHER" id="PTHR13887">
    <property type="entry name" value="GLUTATHIONE S-TRANSFERASE KAPPA"/>
    <property type="match status" value="1"/>
</dbReference>